<organism evidence="1">
    <name type="scientific">marine sediment metagenome</name>
    <dbReference type="NCBI Taxonomy" id="412755"/>
    <lineage>
        <taxon>unclassified sequences</taxon>
        <taxon>metagenomes</taxon>
        <taxon>ecological metagenomes</taxon>
    </lineage>
</organism>
<gene>
    <name evidence="1" type="ORF">LCGC14_1856520</name>
</gene>
<name>A0A0F9GX79_9ZZZZ</name>
<accession>A0A0F9GX79</accession>
<dbReference type="EMBL" id="LAZR01018724">
    <property type="protein sequence ID" value="KKL95246.1"/>
    <property type="molecule type" value="Genomic_DNA"/>
</dbReference>
<evidence type="ECO:0000313" key="1">
    <source>
        <dbReference type="EMBL" id="KKL95246.1"/>
    </source>
</evidence>
<dbReference type="SUPFAM" id="SSF101386">
    <property type="entry name" value="all-alpha NTP pyrophosphatases"/>
    <property type="match status" value="1"/>
</dbReference>
<reference evidence="1" key="1">
    <citation type="journal article" date="2015" name="Nature">
        <title>Complex archaea that bridge the gap between prokaryotes and eukaryotes.</title>
        <authorList>
            <person name="Spang A."/>
            <person name="Saw J.H."/>
            <person name="Jorgensen S.L."/>
            <person name="Zaremba-Niedzwiedzka K."/>
            <person name="Martijn J."/>
            <person name="Lind A.E."/>
            <person name="van Eijk R."/>
            <person name="Schleper C."/>
            <person name="Guy L."/>
            <person name="Ettema T.J."/>
        </authorList>
    </citation>
    <scope>NUCLEOTIDE SEQUENCE</scope>
</reference>
<sequence>MDLNQYVKDAVRTESQIEKVTITSETFVAALQIFILSGQILDMFKKNIFYEKPIDWECVESKLGKIEMDSGAGHSDTHPEVHLEINPRMFHALIGTATEATELMEALLATIEGERLDIFNVLEEFGDINWYEAIAIDASNGEIEAFGFEDVLSTNIEKLRKRFPEKFTSEKAIERDLDVERNTVQAGLTKVS</sequence>
<protein>
    <submittedName>
        <fullName evidence="1">Uncharacterized protein</fullName>
    </submittedName>
</protein>
<comment type="caution">
    <text evidence="1">The sequence shown here is derived from an EMBL/GenBank/DDBJ whole genome shotgun (WGS) entry which is preliminary data.</text>
</comment>
<proteinExistence type="predicted"/>
<dbReference type="AlphaFoldDB" id="A0A0F9GX79"/>